<comment type="caution">
    <text evidence="2">The sequence shown here is derived from an EMBL/GenBank/DDBJ whole genome shotgun (WGS) entry which is preliminary data.</text>
</comment>
<feature type="transmembrane region" description="Helical" evidence="1">
    <location>
        <begin position="65"/>
        <end position="84"/>
    </location>
</feature>
<dbReference type="InterPro" id="IPR005325">
    <property type="entry name" value="DUF308_memb"/>
</dbReference>
<dbReference type="PANTHER" id="PTHR34989">
    <property type="entry name" value="PROTEIN HDED"/>
    <property type="match status" value="1"/>
</dbReference>
<dbReference type="STRING" id="270498.CHK_1405"/>
<feature type="transmembrane region" description="Helical" evidence="1">
    <location>
        <begin position="38"/>
        <end position="58"/>
    </location>
</feature>
<evidence type="ECO:0008006" key="4">
    <source>
        <dbReference type="Google" id="ProtNLM"/>
    </source>
</evidence>
<keyword evidence="3" id="KW-1185">Reference proteome</keyword>
<dbReference type="PANTHER" id="PTHR34989:SF1">
    <property type="entry name" value="PROTEIN HDED"/>
    <property type="match status" value="1"/>
</dbReference>
<dbReference type="PROSITE" id="PS51257">
    <property type="entry name" value="PROKAR_LIPOPROTEIN"/>
    <property type="match status" value="1"/>
</dbReference>
<feature type="transmembrane region" description="Helical" evidence="1">
    <location>
        <begin position="128"/>
        <end position="147"/>
    </location>
</feature>
<keyword evidence="1" id="KW-1133">Transmembrane helix</keyword>
<organism evidence="2 3">
    <name type="scientific">Christensenella hongkongensis</name>
    <dbReference type="NCBI Taxonomy" id="270498"/>
    <lineage>
        <taxon>Bacteria</taxon>
        <taxon>Bacillati</taxon>
        <taxon>Bacillota</taxon>
        <taxon>Clostridia</taxon>
        <taxon>Christensenellales</taxon>
        <taxon>Christensenellaceae</taxon>
        <taxon>Christensenella</taxon>
    </lineage>
</organism>
<feature type="transmembrane region" description="Helical" evidence="1">
    <location>
        <begin position="90"/>
        <end position="107"/>
    </location>
</feature>
<sequence>MMKTNKLDRIVKIILGILLLAVGCLMLAAPVITVVVAVRVAAVALVAAGALQLVFRFLGSSRKAFLSIDALIAIVNILLGILILVFDKAIVLFLPVLVAIWLVLLGVMRIMEGADAKKNAKQGWKRNVGIGVISIIGGVLLVVLQWIIAMNTIGILIAVFSIIYGLVILSDMFVANRRPLTDEEIAAEENADFYRFEEKLHEDDKKDGE</sequence>
<evidence type="ECO:0000256" key="1">
    <source>
        <dbReference type="SAM" id="Phobius"/>
    </source>
</evidence>
<dbReference type="GO" id="GO:0005886">
    <property type="term" value="C:plasma membrane"/>
    <property type="evidence" value="ECO:0007669"/>
    <property type="project" value="TreeGrafter"/>
</dbReference>
<protein>
    <recommendedName>
        <fullName evidence="4">Acid-resistance membrane protein</fullName>
    </recommendedName>
</protein>
<accession>A0A0M2NFU0</accession>
<dbReference type="RefSeq" id="WP_046443284.1">
    <property type="nucleotide sequence ID" value="NZ_LLYX01000027.1"/>
</dbReference>
<dbReference type="Proteomes" id="UP000034076">
    <property type="component" value="Unassembled WGS sequence"/>
</dbReference>
<evidence type="ECO:0000313" key="2">
    <source>
        <dbReference type="EMBL" id="KKI51018.1"/>
    </source>
</evidence>
<dbReference type="AlphaFoldDB" id="A0A0M2NFU0"/>
<dbReference type="EMBL" id="LAYJ01000088">
    <property type="protein sequence ID" value="KKI51018.1"/>
    <property type="molecule type" value="Genomic_DNA"/>
</dbReference>
<dbReference type="Pfam" id="PF03729">
    <property type="entry name" value="DUF308"/>
    <property type="match status" value="1"/>
</dbReference>
<gene>
    <name evidence="2" type="ORF">CHK_1405</name>
</gene>
<feature type="transmembrane region" description="Helical" evidence="1">
    <location>
        <begin position="153"/>
        <end position="174"/>
    </location>
</feature>
<keyword evidence="1" id="KW-0812">Transmembrane</keyword>
<dbReference type="InterPro" id="IPR052712">
    <property type="entry name" value="Acid_resist_chaperone_HdeD"/>
</dbReference>
<proteinExistence type="predicted"/>
<keyword evidence="1" id="KW-0472">Membrane</keyword>
<evidence type="ECO:0000313" key="3">
    <source>
        <dbReference type="Proteomes" id="UP000034076"/>
    </source>
</evidence>
<name>A0A0M2NFU0_9FIRM</name>
<reference evidence="2 3" key="1">
    <citation type="submission" date="2015-04" db="EMBL/GenBank/DDBJ databases">
        <title>Draft genome sequence of bacteremic isolate Catabacter hongkongensis type strain HKU16T.</title>
        <authorList>
            <person name="Lau S.K."/>
            <person name="Teng J.L."/>
            <person name="Huang Y."/>
            <person name="Curreem S.O."/>
            <person name="Tsui S.K."/>
            <person name="Woo P.C."/>
        </authorList>
    </citation>
    <scope>NUCLEOTIDE SEQUENCE [LARGE SCALE GENOMIC DNA]</scope>
    <source>
        <strain evidence="2 3">HKU16</strain>
    </source>
</reference>